<organism evidence="3">
    <name type="scientific">marine sediment metagenome</name>
    <dbReference type="NCBI Taxonomy" id="412755"/>
    <lineage>
        <taxon>unclassified sequences</taxon>
        <taxon>metagenomes</taxon>
        <taxon>ecological metagenomes</taxon>
    </lineage>
</organism>
<evidence type="ECO:0000259" key="2">
    <source>
        <dbReference type="Pfam" id="PF00534"/>
    </source>
</evidence>
<dbReference type="GO" id="GO:0016757">
    <property type="term" value="F:glycosyltransferase activity"/>
    <property type="evidence" value="ECO:0007669"/>
    <property type="project" value="InterPro"/>
</dbReference>
<dbReference type="AlphaFoldDB" id="A0A0F8YXB7"/>
<evidence type="ECO:0000313" key="3">
    <source>
        <dbReference type="EMBL" id="KKK86053.1"/>
    </source>
</evidence>
<feature type="domain" description="Glycosyl transferase family 1" evidence="2">
    <location>
        <begin position="69"/>
        <end position="206"/>
    </location>
</feature>
<dbReference type="PANTHER" id="PTHR46401:SF2">
    <property type="entry name" value="GLYCOSYLTRANSFERASE WBBK-RELATED"/>
    <property type="match status" value="1"/>
</dbReference>
<evidence type="ECO:0000256" key="1">
    <source>
        <dbReference type="ARBA" id="ARBA00022679"/>
    </source>
</evidence>
<name>A0A0F8YXB7_9ZZZZ</name>
<protein>
    <recommendedName>
        <fullName evidence="2">Glycosyl transferase family 1 domain-containing protein</fullName>
    </recommendedName>
</protein>
<feature type="non-terminal residue" evidence="3">
    <location>
        <position position="1"/>
    </location>
</feature>
<proteinExistence type="predicted"/>
<sequence length="417" mass="47424">IKGFVPYKEKTLSHDKSVFKAADVLLANSRESLKYLREWLDAPATCDYVLPPAVNTTAVDASEDVLMMNTGRPFAVWSARSEKYKGADVAIRAVRELDVPFDLAMIGSSKINERATDKHAFYALSGISDAAKFTLMRNAHVVLAPSKFEGFGMVPVEAMASGTPVIARDLPVYREEYAGIDGGMIYVPRDDDDAFVSAVREVALAPKRKIDTKPVRDRLGMKAMSRRIEDVPYHHMRSKRVSAQLIAYWGFVPESLESIYPHVDEIVVAFGRCPEAAIVDDGSLDRIKSFPDPDGKIRIEARPVWENKKVMRQWCADNSRGNYSLVLDGDEVWVGLDEWIDEAIPFGCPRWMNFWHDDKHWVYDSNRLLGLRWGFKIGAYGSYCPHYRWSWWRPSYFWAHHSKPADRARNSLHTKAT</sequence>
<dbReference type="Pfam" id="PF00534">
    <property type="entry name" value="Glycos_transf_1"/>
    <property type="match status" value="1"/>
</dbReference>
<feature type="non-terminal residue" evidence="3">
    <location>
        <position position="417"/>
    </location>
</feature>
<dbReference type="PANTHER" id="PTHR46401">
    <property type="entry name" value="GLYCOSYLTRANSFERASE WBBK-RELATED"/>
    <property type="match status" value="1"/>
</dbReference>
<dbReference type="EMBL" id="LAZR01051024">
    <property type="protein sequence ID" value="KKK86053.1"/>
    <property type="molecule type" value="Genomic_DNA"/>
</dbReference>
<dbReference type="SUPFAM" id="SSF53448">
    <property type="entry name" value="Nucleotide-diphospho-sugar transferases"/>
    <property type="match status" value="1"/>
</dbReference>
<dbReference type="Gene3D" id="3.40.50.2000">
    <property type="entry name" value="Glycogen Phosphorylase B"/>
    <property type="match status" value="2"/>
</dbReference>
<dbReference type="SUPFAM" id="SSF53756">
    <property type="entry name" value="UDP-Glycosyltransferase/glycogen phosphorylase"/>
    <property type="match status" value="1"/>
</dbReference>
<dbReference type="InterPro" id="IPR001296">
    <property type="entry name" value="Glyco_trans_1"/>
</dbReference>
<dbReference type="InterPro" id="IPR029044">
    <property type="entry name" value="Nucleotide-diphossugar_trans"/>
</dbReference>
<keyword evidence="1" id="KW-0808">Transferase</keyword>
<gene>
    <name evidence="3" type="ORF">LCGC14_2767090</name>
</gene>
<comment type="caution">
    <text evidence="3">The sequence shown here is derived from an EMBL/GenBank/DDBJ whole genome shotgun (WGS) entry which is preliminary data.</text>
</comment>
<reference evidence="3" key="1">
    <citation type="journal article" date="2015" name="Nature">
        <title>Complex archaea that bridge the gap between prokaryotes and eukaryotes.</title>
        <authorList>
            <person name="Spang A."/>
            <person name="Saw J.H."/>
            <person name="Jorgensen S.L."/>
            <person name="Zaremba-Niedzwiedzka K."/>
            <person name="Martijn J."/>
            <person name="Lind A.E."/>
            <person name="van Eijk R."/>
            <person name="Schleper C."/>
            <person name="Guy L."/>
            <person name="Ettema T.J."/>
        </authorList>
    </citation>
    <scope>NUCLEOTIDE SEQUENCE</scope>
</reference>
<accession>A0A0F8YXB7</accession>